<organism evidence="2 3">
    <name type="scientific">Dinothrombium tinctorium</name>
    <dbReference type="NCBI Taxonomy" id="1965070"/>
    <lineage>
        <taxon>Eukaryota</taxon>
        <taxon>Metazoa</taxon>
        <taxon>Ecdysozoa</taxon>
        <taxon>Arthropoda</taxon>
        <taxon>Chelicerata</taxon>
        <taxon>Arachnida</taxon>
        <taxon>Acari</taxon>
        <taxon>Acariformes</taxon>
        <taxon>Trombidiformes</taxon>
        <taxon>Prostigmata</taxon>
        <taxon>Anystina</taxon>
        <taxon>Parasitengona</taxon>
        <taxon>Trombidioidea</taxon>
        <taxon>Trombidiidae</taxon>
        <taxon>Dinothrombium</taxon>
    </lineage>
</organism>
<protein>
    <submittedName>
        <fullName evidence="2">Round spermatid basic protein 1-like protein</fullName>
    </submittedName>
</protein>
<dbReference type="PANTHER" id="PTHR13354:SF11">
    <property type="entry name" value="LYSINE-SPECIFIC DEMETHYLASE 9"/>
    <property type="match status" value="1"/>
</dbReference>
<dbReference type="EMBL" id="NCKU01000255">
    <property type="protein sequence ID" value="RWS16304.1"/>
    <property type="molecule type" value="Genomic_DNA"/>
</dbReference>
<dbReference type="InterPro" id="IPR026306">
    <property type="entry name" value="RSBN1/Dpy-2/CEP530"/>
</dbReference>
<dbReference type="STRING" id="1965070.A0A443RM12"/>
<comment type="caution">
    <text evidence="2">The sequence shown here is derived from an EMBL/GenBank/DDBJ whole genome shotgun (WGS) entry which is preliminary data.</text>
</comment>
<dbReference type="PANTHER" id="PTHR13354">
    <property type="entry name" value="ROUND SPERMATID BASIC PROTEIN 1"/>
    <property type="match status" value="1"/>
</dbReference>
<name>A0A443RM12_9ACAR</name>
<evidence type="ECO:0000256" key="1">
    <source>
        <dbReference type="ARBA" id="ARBA00010560"/>
    </source>
</evidence>
<evidence type="ECO:0000313" key="3">
    <source>
        <dbReference type="Proteomes" id="UP000285301"/>
    </source>
</evidence>
<sequence>MLAPKQGSPQQASNAVGFAAITATNAAANNNYHHYSQQQQQPQSPLAVTVKQEPSSFTVTAGDIGTAIQFNFRDGFSENKDESRNATTITASANTPTASQTPLVACHKQENNVGAVTASAPRLPRSDSNRGPMCVRCKKKQVCNVRIQCKIEQYLASKLCSMKRDMALSLKMPRPPLPPHELSHLKYGKLFRVEEHPNGGAAILRLFWDEICHLSPQEKAETSAGFLKEAFREEPVGIAKYVIAVVHNAAHYLPDLLDYFAETHPTLVVKTGVIGHSGSDIETTTMTSYRESVEKNYSNGTFRTGPLHQISVVGTAHEEVGGYFPDFIALLEKNPFLKLSMPWGPMSSVKMEPQESNDGPIVWIRPGEQLIPTAELGCKTPIKGGKRLNELRSLQVRRTSEPRELLFEDRTRCHADHVGQGLDRRTTAAVGVLKAVHCSEPYSHNRVVKDVICFHAAGFHELVDKLQLDLHEPPVSQCVQWVEDAKLNQLRREGIKYARLNLYDNDIYFLPRNIIHQFRTVSAVASIAWHVRLKAYST</sequence>
<gene>
    <name evidence="2" type="ORF">B4U79_14149</name>
</gene>
<dbReference type="AlphaFoldDB" id="A0A443RM12"/>
<dbReference type="OrthoDB" id="6020087at2759"/>
<keyword evidence="3" id="KW-1185">Reference proteome</keyword>
<dbReference type="Proteomes" id="UP000285301">
    <property type="component" value="Unassembled WGS sequence"/>
</dbReference>
<dbReference type="GO" id="GO:0005634">
    <property type="term" value="C:nucleus"/>
    <property type="evidence" value="ECO:0007669"/>
    <property type="project" value="InterPro"/>
</dbReference>
<comment type="similarity">
    <text evidence="1">Belongs to the round spermatid basic protein 1 family.</text>
</comment>
<reference evidence="2 3" key="1">
    <citation type="journal article" date="2018" name="Gigascience">
        <title>Genomes of trombidid mites reveal novel predicted allergens and laterally-transferred genes associated with secondary metabolism.</title>
        <authorList>
            <person name="Dong X."/>
            <person name="Chaisiri K."/>
            <person name="Xia D."/>
            <person name="Armstrong S.D."/>
            <person name="Fang Y."/>
            <person name="Donnelly M.J."/>
            <person name="Kadowaki T."/>
            <person name="McGarry J.W."/>
            <person name="Darby A.C."/>
            <person name="Makepeace B.L."/>
        </authorList>
    </citation>
    <scope>NUCLEOTIDE SEQUENCE [LARGE SCALE GENOMIC DNA]</scope>
    <source>
        <strain evidence="2">UoL-WK</strain>
    </source>
</reference>
<evidence type="ECO:0000313" key="2">
    <source>
        <dbReference type="EMBL" id="RWS16304.1"/>
    </source>
</evidence>
<proteinExistence type="inferred from homology"/>
<accession>A0A443RM12</accession>